<evidence type="ECO:0008006" key="3">
    <source>
        <dbReference type="Google" id="ProtNLM"/>
    </source>
</evidence>
<dbReference type="Proteomes" id="UP000257317">
    <property type="component" value="Unassembled WGS sequence"/>
</dbReference>
<proteinExistence type="predicted"/>
<organism evidence="1 2">
    <name type="scientific">Lactobacillus rodentium</name>
    <dbReference type="NCBI Taxonomy" id="947835"/>
    <lineage>
        <taxon>Bacteria</taxon>
        <taxon>Bacillati</taxon>
        <taxon>Bacillota</taxon>
        <taxon>Bacilli</taxon>
        <taxon>Lactobacillales</taxon>
        <taxon>Lactobacillaceae</taxon>
        <taxon>Lactobacillus</taxon>
    </lineage>
</organism>
<keyword evidence="2" id="KW-1185">Reference proteome</keyword>
<comment type="caution">
    <text evidence="1">The sequence shown here is derived from an EMBL/GenBank/DDBJ whole genome shotgun (WGS) entry which is preliminary data.</text>
</comment>
<dbReference type="OrthoDB" id="2304952at2"/>
<name>A0A2Z6T6H5_9LACO</name>
<dbReference type="EMBL" id="BFBY01000003">
    <property type="protein sequence ID" value="GBG04704.1"/>
    <property type="molecule type" value="Genomic_DNA"/>
</dbReference>
<evidence type="ECO:0000313" key="1">
    <source>
        <dbReference type="EMBL" id="GBG04704.1"/>
    </source>
</evidence>
<dbReference type="RefSeq" id="WP_117118047.1">
    <property type="nucleotide sequence ID" value="NZ_BFBY01000003.1"/>
</dbReference>
<dbReference type="AlphaFoldDB" id="A0A2Z6T6H5"/>
<sequence>MKSSSQENLITLAHEAKENNDLPQAKQYLLEALRLGHESAIVCELSEIYLSENKADQAYSLIKEEPDLFSDQKVFETYLAILKARHFNIEKLQLNHLLHKEIHPTVSPVSEADQQKLMKNFRYLKNITEADYLKLFQLSKENFILLAQSLLLDPSQNFALRLSLCEDLIKLGVEQKMQVIVLGEIKSFIPNQTMLLEKDPIYREVCISIADYLRRDPSKLTLMVGELNIVMGMLYPKLRDYISHPDQFAHDFRKYLEEKKGGVNQKLLDKIYNYLANEKLNDNFN</sequence>
<reference evidence="2" key="1">
    <citation type="submission" date="2018-03" db="EMBL/GenBank/DDBJ databases">
        <title>New taxa in the Lactobacillus gasseri group.</title>
        <authorList>
            <person name="Tanizawa Y."/>
            <person name="Tohno M."/>
            <person name="Endo A."/>
            <person name="Arita M."/>
        </authorList>
    </citation>
    <scope>NUCLEOTIDE SEQUENCE [LARGE SCALE GENOMIC DNA]</scope>
    <source>
        <strain evidence="2">DSM 24759</strain>
    </source>
</reference>
<accession>A0A2Z6T6H5</accession>
<protein>
    <recommendedName>
        <fullName evidence="3">Tetratricopeptide repeat protein</fullName>
    </recommendedName>
</protein>
<evidence type="ECO:0000313" key="2">
    <source>
        <dbReference type="Proteomes" id="UP000257317"/>
    </source>
</evidence>
<gene>
    <name evidence="1" type="ORF">LrDSM24759_06180</name>
</gene>